<evidence type="ECO:0000313" key="13">
    <source>
        <dbReference type="EMBL" id="CAK8671529.1"/>
    </source>
</evidence>
<dbReference type="InterPro" id="IPR033127">
    <property type="entry name" value="UBQ-activ_enz_E1_Cys_AS"/>
</dbReference>
<keyword evidence="5 11" id="KW-0547">Nucleotide-binding</keyword>
<accession>A0ABP0EVT6</accession>
<organism evidence="13 14">
    <name type="scientific">Clavelina lepadiformis</name>
    <name type="common">Light-bulb sea squirt</name>
    <name type="synonym">Ascidia lepadiformis</name>
    <dbReference type="NCBI Taxonomy" id="159417"/>
    <lineage>
        <taxon>Eukaryota</taxon>
        <taxon>Metazoa</taxon>
        <taxon>Chordata</taxon>
        <taxon>Tunicata</taxon>
        <taxon>Ascidiacea</taxon>
        <taxon>Aplousobranchia</taxon>
        <taxon>Clavelinidae</taxon>
        <taxon>Clavelina</taxon>
    </lineage>
</organism>
<dbReference type="Gene3D" id="3.40.50.720">
    <property type="entry name" value="NAD(P)-binding Rossmann-like Domain"/>
    <property type="match status" value="1"/>
</dbReference>
<dbReference type="PROSITE" id="PS00865">
    <property type="entry name" value="UBIQUITIN_ACTIVAT_2"/>
    <property type="match status" value="1"/>
</dbReference>
<protein>
    <recommendedName>
        <fullName evidence="3 11">NEDD8-activating enzyme E1 catalytic subunit</fullName>
        <ecNumber evidence="8 11">6.2.1.64</ecNumber>
    </recommendedName>
</protein>
<evidence type="ECO:0000256" key="9">
    <source>
        <dbReference type="ARBA" id="ARBA00024626"/>
    </source>
</evidence>
<dbReference type="InterPro" id="IPR045886">
    <property type="entry name" value="ThiF/MoeB/HesA"/>
</dbReference>
<dbReference type="Gene3D" id="1.10.10.520">
    <property type="entry name" value="Ubiquitin activating enzymes (Uba3). Chain: B, domain 2"/>
    <property type="match status" value="1"/>
</dbReference>
<comment type="caution">
    <text evidence="13">The sequence shown here is derived from an EMBL/GenBank/DDBJ whole genome shotgun (WGS) entry which is preliminary data.</text>
</comment>
<evidence type="ECO:0000256" key="7">
    <source>
        <dbReference type="ARBA" id="ARBA00022840"/>
    </source>
</evidence>
<dbReference type="CDD" id="cd01488">
    <property type="entry name" value="Uba3_RUB"/>
    <property type="match status" value="1"/>
</dbReference>
<keyword evidence="14" id="KW-1185">Reference proteome</keyword>
<keyword evidence="7 11" id="KW-0067">ATP-binding</keyword>
<dbReference type="Proteomes" id="UP001642483">
    <property type="component" value="Unassembled WGS sequence"/>
</dbReference>
<dbReference type="Gene3D" id="3.10.290.20">
    <property type="entry name" value="Ubiquitin-like 2 activating enzyme e1b. Chain: B, domain 3"/>
    <property type="match status" value="1"/>
</dbReference>
<dbReference type="InterPro" id="IPR035985">
    <property type="entry name" value="Ubiquitin-activating_enz"/>
</dbReference>
<dbReference type="InterPro" id="IPR000594">
    <property type="entry name" value="ThiF_NAD_FAD-bd"/>
</dbReference>
<comment type="catalytic activity">
    <reaction evidence="9 11">
        <text>ATP + [NEDD8 protein] + [E1 NEDD8-activating enzyme]-L-cysteine = AMP + diphosphate + [E1 NEDD8-activating enzyme]-S-[NEDD8 protein]-yl-L-cysteine.</text>
        <dbReference type="EC" id="6.2.1.64"/>
    </reaction>
</comment>
<dbReference type="InterPro" id="IPR030468">
    <property type="entry name" value="Uba3_N"/>
</dbReference>
<evidence type="ECO:0000256" key="4">
    <source>
        <dbReference type="ARBA" id="ARBA00022598"/>
    </source>
</evidence>
<sequence length="461" mass="50957">MLQGLDYCLKMEVDNVVSTVREPLNWSGRWNHIQKVLERSGPFAHPDFEPSPDILGFLLNNCKLLVIGAGGLGCELLKNLTLTGFRHIDVIDMDTIDLSNLNRQFLFRQNDIGKAKATVASDFINNRVKGAEVVPHFCKIQDYDASFYKQFHIVVCGLDSIVARRWINGMLISLLEYDEDGNLDQTSVIPMVDGGTEGFKGNARIILPGLSACMECTLDLYPPQVNFPMCTIAHTPRQPEHCVEYVKVFGWEKEKPFGDAPIDGDNPEHIKWICGSACERAEQFGIQGVTYRLTQGVIKRIIPAVASTNAVIAAACSTEVFKLASSCGAPMNNYMVFNDADGVYTYTFEAEKSETCVACSQKPKTIHFKPTSQLRELIEFLCQDSMLQMKSPGITTTVNGNSKTLFMKSIPSIERATRPNLSKSLADLGLSSGQELIVADVTTPNSLIFILKLSDQCSAET</sequence>
<feature type="domain" description="E2 binding" evidence="12">
    <location>
        <begin position="366"/>
        <end position="454"/>
    </location>
</feature>
<feature type="active site" description="Glycyl thioester intermediate" evidence="10">
    <location>
        <position position="230"/>
    </location>
</feature>
<evidence type="ECO:0000256" key="11">
    <source>
        <dbReference type="RuleBase" id="RU368009"/>
    </source>
</evidence>
<dbReference type="EMBL" id="CAWYQH010000001">
    <property type="protein sequence ID" value="CAK8671529.1"/>
    <property type="molecule type" value="Genomic_DNA"/>
</dbReference>
<dbReference type="PANTHER" id="PTHR10953:SF6">
    <property type="entry name" value="NEDD8-ACTIVATING ENZYME E1 CATALYTIC SUBUNIT"/>
    <property type="match status" value="1"/>
</dbReference>
<evidence type="ECO:0000259" key="12">
    <source>
        <dbReference type="SMART" id="SM01181"/>
    </source>
</evidence>
<evidence type="ECO:0000256" key="1">
    <source>
        <dbReference type="ARBA" id="ARBA00005032"/>
    </source>
</evidence>
<dbReference type="InterPro" id="IPR014929">
    <property type="entry name" value="E2-binding"/>
</dbReference>
<dbReference type="InterPro" id="IPR023318">
    <property type="entry name" value="Ub_act_enz_dom_a_sf"/>
</dbReference>
<evidence type="ECO:0000313" key="14">
    <source>
        <dbReference type="Proteomes" id="UP001642483"/>
    </source>
</evidence>
<comment type="similarity">
    <text evidence="2 11">Belongs to the ubiquitin-activating E1 family. UBA3 subfamily.</text>
</comment>
<evidence type="ECO:0000256" key="2">
    <source>
        <dbReference type="ARBA" id="ARBA00006310"/>
    </source>
</evidence>
<evidence type="ECO:0000256" key="6">
    <source>
        <dbReference type="ARBA" id="ARBA00022786"/>
    </source>
</evidence>
<name>A0ABP0EVT6_CLALP</name>
<proteinExistence type="inferred from homology"/>
<dbReference type="PANTHER" id="PTHR10953">
    <property type="entry name" value="UBIQUITIN-ACTIVATING ENZYME E1"/>
    <property type="match status" value="1"/>
</dbReference>
<evidence type="ECO:0000256" key="10">
    <source>
        <dbReference type="PROSITE-ProRule" id="PRU10132"/>
    </source>
</evidence>
<dbReference type="EC" id="6.2.1.64" evidence="8 11"/>
<evidence type="ECO:0000256" key="5">
    <source>
        <dbReference type="ARBA" id="ARBA00022741"/>
    </source>
</evidence>
<dbReference type="SMART" id="SM01181">
    <property type="entry name" value="E2_bind"/>
    <property type="match status" value="1"/>
</dbReference>
<evidence type="ECO:0000256" key="8">
    <source>
        <dbReference type="ARBA" id="ARBA00023624"/>
    </source>
</evidence>
<reference evidence="13 14" key="1">
    <citation type="submission" date="2024-02" db="EMBL/GenBank/DDBJ databases">
        <authorList>
            <person name="Daric V."/>
            <person name="Darras S."/>
        </authorList>
    </citation>
    <scope>NUCLEOTIDE SEQUENCE [LARGE SCALE GENOMIC DNA]</scope>
</reference>
<keyword evidence="4 11" id="KW-0436">Ligase</keyword>
<keyword evidence="6 11" id="KW-0833">Ubl conjugation pathway</keyword>
<evidence type="ECO:0000256" key="3">
    <source>
        <dbReference type="ARBA" id="ARBA00015203"/>
    </source>
</evidence>
<dbReference type="Pfam" id="PF00899">
    <property type="entry name" value="ThiF"/>
    <property type="match status" value="1"/>
</dbReference>
<dbReference type="SUPFAM" id="SSF69572">
    <property type="entry name" value="Activating enzymes of the ubiquitin-like proteins"/>
    <property type="match status" value="1"/>
</dbReference>
<comment type="pathway">
    <text evidence="1 11">Protein modification; protein neddylation.</text>
</comment>
<gene>
    <name evidence="13" type="ORF">CVLEPA_LOCUS584</name>
</gene>
<dbReference type="Pfam" id="PF08825">
    <property type="entry name" value="E2_bind"/>
    <property type="match status" value="1"/>
</dbReference>
<comment type="function">
    <text evidence="11">Catalytic subunit of the dimeric E1 enzyme, which activates NEDD8.</text>
</comment>